<dbReference type="PROSITE" id="PS00794">
    <property type="entry name" value="HPPK"/>
    <property type="match status" value="1"/>
</dbReference>
<comment type="catalytic activity">
    <reaction evidence="1">
        <text>(7,8-dihydropterin-6-yl)methyl diphosphate + 4-aminobenzoate = 7,8-dihydropteroate + diphosphate</text>
        <dbReference type="Rhea" id="RHEA:19949"/>
        <dbReference type="ChEBI" id="CHEBI:17836"/>
        <dbReference type="ChEBI" id="CHEBI:17839"/>
        <dbReference type="ChEBI" id="CHEBI:33019"/>
        <dbReference type="ChEBI" id="CHEBI:72950"/>
        <dbReference type="EC" id="2.5.1.15"/>
    </reaction>
</comment>
<dbReference type="Pfam" id="PF00809">
    <property type="entry name" value="Pterin_bind"/>
    <property type="match status" value="1"/>
</dbReference>
<dbReference type="Gene3D" id="3.30.70.560">
    <property type="entry name" value="7,8-Dihydro-6-hydroxymethylpterin-pyrophosphokinase HPPK"/>
    <property type="match status" value="1"/>
</dbReference>
<evidence type="ECO:0000256" key="13">
    <source>
        <dbReference type="ARBA" id="ARBA00022842"/>
    </source>
</evidence>
<dbReference type="SUPFAM" id="SSF55083">
    <property type="entry name" value="6-hydroxymethyl-7,8-dihydropterin pyrophosphokinase, HPPK"/>
    <property type="match status" value="1"/>
</dbReference>
<dbReference type="Gene3D" id="3.30.1130.10">
    <property type="match status" value="2"/>
</dbReference>
<evidence type="ECO:0000256" key="5">
    <source>
        <dbReference type="ARBA" id="ARBA00005051"/>
    </source>
</evidence>
<evidence type="ECO:0000256" key="9">
    <source>
        <dbReference type="ARBA" id="ARBA00022723"/>
    </source>
</evidence>
<evidence type="ECO:0000256" key="14">
    <source>
        <dbReference type="ARBA" id="ARBA00022909"/>
    </source>
</evidence>
<dbReference type="NCBIfam" id="TIGR01498">
    <property type="entry name" value="folK"/>
    <property type="match status" value="1"/>
</dbReference>
<evidence type="ECO:0000256" key="7">
    <source>
        <dbReference type="ARBA" id="ARBA00009951"/>
    </source>
</evidence>
<dbReference type="InterPro" id="IPR011005">
    <property type="entry name" value="Dihydropteroate_synth-like_sf"/>
</dbReference>
<dbReference type="Proteomes" id="UP001497453">
    <property type="component" value="Chromosome 5"/>
</dbReference>
<keyword evidence="8" id="KW-0808">Transferase</keyword>
<dbReference type="EMBL" id="OZ037948">
    <property type="protein sequence ID" value="CAL1709949.1"/>
    <property type="molecule type" value="Genomic_DNA"/>
</dbReference>
<keyword evidence="10" id="KW-0547">Nucleotide-binding</keyword>
<comment type="similarity">
    <text evidence="6">In the N-terminal section; belongs to the DHNA family.</text>
</comment>
<comment type="similarity">
    <text evidence="7">In the C-terminal section; belongs to the DHPS family.</text>
</comment>
<comment type="cofactor">
    <cofactor evidence="3">
        <name>Mg(2+)</name>
        <dbReference type="ChEBI" id="CHEBI:18420"/>
    </cofactor>
</comment>
<evidence type="ECO:0000256" key="11">
    <source>
        <dbReference type="ARBA" id="ARBA00022777"/>
    </source>
</evidence>
<dbReference type="Gene3D" id="3.20.20.20">
    <property type="entry name" value="Dihydropteroate synthase-like"/>
    <property type="match status" value="1"/>
</dbReference>
<evidence type="ECO:0000256" key="8">
    <source>
        <dbReference type="ARBA" id="ARBA00022679"/>
    </source>
</evidence>
<keyword evidence="13" id="KW-0460">Magnesium</keyword>
<dbReference type="PROSITE" id="PS00793">
    <property type="entry name" value="DHPS_2"/>
    <property type="match status" value="1"/>
</dbReference>
<evidence type="ECO:0000256" key="2">
    <source>
        <dbReference type="ARBA" id="ARBA00000198"/>
    </source>
</evidence>
<dbReference type="SUPFAM" id="SSF55620">
    <property type="entry name" value="Tetrahydrobiopterin biosynthesis enzymes-like"/>
    <property type="match status" value="2"/>
</dbReference>
<dbReference type="Pfam" id="PF01288">
    <property type="entry name" value="HPPK"/>
    <property type="match status" value="1"/>
</dbReference>
<evidence type="ECO:0000256" key="3">
    <source>
        <dbReference type="ARBA" id="ARBA00001946"/>
    </source>
</evidence>
<reference evidence="18" key="1">
    <citation type="submission" date="2024-04" db="EMBL/GenBank/DDBJ databases">
        <authorList>
            <person name="Shaw F."/>
            <person name="Minotto A."/>
        </authorList>
    </citation>
    <scope>NUCLEOTIDE SEQUENCE [LARGE SCALE GENOMIC DNA]</scope>
</reference>
<keyword evidence="9" id="KW-0479">Metal-binding</keyword>
<protein>
    <recommendedName>
        <fullName evidence="16">Pterin-binding domain-containing protein</fullName>
    </recommendedName>
</protein>
<evidence type="ECO:0000313" key="18">
    <source>
        <dbReference type="Proteomes" id="UP001497453"/>
    </source>
</evidence>
<evidence type="ECO:0000256" key="12">
    <source>
        <dbReference type="ARBA" id="ARBA00022840"/>
    </source>
</evidence>
<name>A0ABP1DSJ0_9APHY</name>
<evidence type="ECO:0000256" key="15">
    <source>
        <dbReference type="ARBA" id="ARBA00023268"/>
    </source>
</evidence>
<dbReference type="InterPro" id="IPR043133">
    <property type="entry name" value="GTP-CH-I_C/QueF"/>
</dbReference>
<keyword evidence="12" id="KW-0067">ATP-binding</keyword>
<dbReference type="InterPro" id="IPR035907">
    <property type="entry name" value="Hppk_sf"/>
</dbReference>
<accession>A0ABP1DSJ0</accession>
<dbReference type="SMART" id="SM00905">
    <property type="entry name" value="FolB"/>
    <property type="match status" value="2"/>
</dbReference>
<dbReference type="InterPro" id="IPR000550">
    <property type="entry name" value="Hppk"/>
</dbReference>
<dbReference type="PANTHER" id="PTHR20941:SF1">
    <property type="entry name" value="FOLIC ACID SYNTHESIS PROTEIN FOL1"/>
    <property type="match status" value="1"/>
</dbReference>
<keyword evidence="11" id="KW-0418">Kinase</keyword>
<comment type="pathway">
    <text evidence="4">Cofactor biosynthesis; tetrahydrofolate biosynthesis; 7,8-dihydrofolate from 2-amino-4-hydroxy-6-hydroxymethyl-7,8-dihydropteridine diphosphate and 4-aminobenzoate: step 1/2.</text>
</comment>
<dbReference type="PROSITE" id="PS50972">
    <property type="entry name" value="PTERIN_BINDING"/>
    <property type="match status" value="1"/>
</dbReference>
<evidence type="ECO:0000256" key="1">
    <source>
        <dbReference type="ARBA" id="ARBA00000012"/>
    </source>
</evidence>
<evidence type="ECO:0000256" key="10">
    <source>
        <dbReference type="ARBA" id="ARBA00022741"/>
    </source>
</evidence>
<evidence type="ECO:0000256" key="6">
    <source>
        <dbReference type="ARBA" id="ARBA00009640"/>
    </source>
</evidence>
<dbReference type="CDD" id="cd00483">
    <property type="entry name" value="HPPK"/>
    <property type="match status" value="1"/>
</dbReference>
<proteinExistence type="inferred from homology"/>
<dbReference type="InterPro" id="IPR006390">
    <property type="entry name" value="DHP_synth_dom"/>
</dbReference>
<dbReference type="InterPro" id="IPR006157">
    <property type="entry name" value="FolB_dom"/>
</dbReference>
<keyword evidence="18" id="KW-1185">Reference proteome</keyword>
<evidence type="ECO:0000256" key="4">
    <source>
        <dbReference type="ARBA" id="ARBA00004763"/>
    </source>
</evidence>
<dbReference type="Pfam" id="PF02152">
    <property type="entry name" value="FolB"/>
    <property type="match status" value="2"/>
</dbReference>
<keyword evidence="14" id="KW-0289">Folate biosynthesis</keyword>
<dbReference type="InterPro" id="IPR000489">
    <property type="entry name" value="Pterin-binding_dom"/>
</dbReference>
<keyword evidence="15" id="KW-0511">Multifunctional enzyme</keyword>
<dbReference type="PANTHER" id="PTHR20941">
    <property type="entry name" value="FOLATE SYNTHESIS PROTEINS"/>
    <property type="match status" value="1"/>
</dbReference>
<comment type="catalytic activity">
    <reaction evidence="2">
        <text>6-hydroxymethyl-7,8-dihydropterin + ATP = (7,8-dihydropterin-6-yl)methyl diphosphate + AMP + H(+)</text>
        <dbReference type="Rhea" id="RHEA:11412"/>
        <dbReference type="ChEBI" id="CHEBI:15378"/>
        <dbReference type="ChEBI" id="CHEBI:30616"/>
        <dbReference type="ChEBI" id="CHEBI:44841"/>
        <dbReference type="ChEBI" id="CHEBI:72950"/>
        <dbReference type="ChEBI" id="CHEBI:456215"/>
        <dbReference type="EC" id="2.7.6.3"/>
    </reaction>
</comment>
<sequence length="848" mass="93156">MVDTTLGKDVIRVKNLLQMVAFTDGAQWEATSPKVQPVQITLDISHDISRTAETDDLVYSIDYSSICKTIVASCAGEHFSSLESLHDYIRDECFKAHQEIQQLGLCILRPRGLLYPAITAIQTTATRTGSSSHSPDERLYVSNLEIRTIVGINECEREEAQLVRFDLTFHRSSHRRYAFPFRNTERRIRADVAKSSYLTLEALASFVAQLCLESLQDDCEYVTVKASKPSALICAEAPEVEITRTLRDGELVPYTSEDLKIDVGVTSTSAPKSNTTFQIGPDQLTLAGGYAQSDDSKHLAAIAIGSNLGDRFVNIEVALRLLETHGVHYNRLPEDANVTIVDTSFMYETEPMYVTDQPKFVNCACMIETNLSPLELLTLLKRVETMVGRVASFRNGPRAIDLDILLYDSRILDTRPVDGRTSEDLEGHLVIPHPKMLEREFVLRPLNDMVPDYVHPVSKRPIHDLLSETLSKQKDPQVTHKVTPFPQYPLSAPLSHGETSHLHNIPHVPPTATYWKFPVSCSSAQRTYIMGTLNATPDSFSDGSVNNTIPAALAYAQSAIQGGAHIIDIGGHSTRPGAAFVSADEEASRVVPIIQAIRSYESHTEAQGPESAAVRHTLISVDTFRWEVAERAIKAGSNCINDVYAFTGPEYPVGQTGKAHFQRMCQVARDLAVPVILMHSRGEASANKDYSAYEYALDSRGRGAFVEGVKIELGGKVDAAVKGKGGLRRWFVIVDPGVGFSKTVEGNLEVLRNASSITGDKATTNGSRNALYGYPQLIGASRKSFLGTILRQPDSEGLYAGRETQPVERGWATAAAVACAVQQRAAIVRVHDVLEMGDVIRVSDALWA</sequence>
<feature type="domain" description="Pterin-binding" evidence="16">
    <location>
        <begin position="527"/>
        <end position="841"/>
    </location>
</feature>
<organism evidence="17 18">
    <name type="scientific">Somion occarium</name>
    <dbReference type="NCBI Taxonomy" id="3059160"/>
    <lineage>
        <taxon>Eukaryota</taxon>
        <taxon>Fungi</taxon>
        <taxon>Dikarya</taxon>
        <taxon>Basidiomycota</taxon>
        <taxon>Agaricomycotina</taxon>
        <taxon>Agaricomycetes</taxon>
        <taxon>Polyporales</taxon>
        <taxon>Cerrenaceae</taxon>
        <taxon>Somion</taxon>
    </lineage>
</organism>
<dbReference type="SUPFAM" id="SSF51717">
    <property type="entry name" value="Dihydropteroate synthetase-like"/>
    <property type="match status" value="1"/>
</dbReference>
<dbReference type="InterPro" id="IPR045031">
    <property type="entry name" value="DHP_synth-like"/>
</dbReference>
<comment type="pathway">
    <text evidence="5">Cofactor biosynthesis; tetrahydrofolate biosynthesis; 2-amino-4-hydroxy-6-hydroxymethyl-7,8-dihydropteridine diphosphate from 7,8-dihydroneopterin triphosphate: step 4/4.</text>
</comment>
<gene>
    <name evidence="17" type="ORF">GFSPODELE1_LOCUS7587</name>
</gene>
<evidence type="ECO:0000313" key="17">
    <source>
        <dbReference type="EMBL" id="CAL1709949.1"/>
    </source>
</evidence>
<dbReference type="NCBIfam" id="TIGR01496">
    <property type="entry name" value="DHPS"/>
    <property type="match status" value="1"/>
</dbReference>
<evidence type="ECO:0000259" key="16">
    <source>
        <dbReference type="PROSITE" id="PS50972"/>
    </source>
</evidence>